<dbReference type="Proteomes" id="UP000321580">
    <property type="component" value="Unassembled WGS sequence"/>
</dbReference>
<keyword evidence="11" id="KW-1185">Reference proteome</keyword>
<protein>
    <submittedName>
        <fullName evidence="10">TolC family protein</fullName>
    </submittedName>
</protein>
<feature type="coiled-coil region" evidence="8">
    <location>
        <begin position="148"/>
        <end position="175"/>
    </location>
</feature>
<dbReference type="EMBL" id="VOOR01000023">
    <property type="protein sequence ID" value="TXB62802.1"/>
    <property type="molecule type" value="Genomic_DNA"/>
</dbReference>
<evidence type="ECO:0000256" key="8">
    <source>
        <dbReference type="SAM" id="Coils"/>
    </source>
</evidence>
<dbReference type="GO" id="GO:0015288">
    <property type="term" value="F:porin activity"/>
    <property type="evidence" value="ECO:0007669"/>
    <property type="project" value="TreeGrafter"/>
</dbReference>
<dbReference type="Gene3D" id="1.20.1600.10">
    <property type="entry name" value="Outer membrane efflux proteins (OEP)"/>
    <property type="match status" value="1"/>
</dbReference>
<dbReference type="InterPro" id="IPR051906">
    <property type="entry name" value="TolC-like"/>
</dbReference>
<evidence type="ECO:0000313" key="10">
    <source>
        <dbReference type="EMBL" id="TXB62802.1"/>
    </source>
</evidence>
<feature type="signal peptide" evidence="9">
    <location>
        <begin position="1"/>
        <end position="21"/>
    </location>
</feature>
<dbReference type="AlphaFoldDB" id="A0A5C6RN43"/>
<dbReference type="OrthoDB" id="9811587at2"/>
<dbReference type="Pfam" id="PF02321">
    <property type="entry name" value="OEP"/>
    <property type="match status" value="2"/>
</dbReference>
<evidence type="ECO:0000313" key="11">
    <source>
        <dbReference type="Proteomes" id="UP000321580"/>
    </source>
</evidence>
<keyword evidence="7" id="KW-0998">Cell outer membrane</keyword>
<proteinExistence type="inferred from homology"/>
<dbReference type="SUPFAM" id="SSF56954">
    <property type="entry name" value="Outer membrane efflux proteins (OEP)"/>
    <property type="match status" value="1"/>
</dbReference>
<keyword evidence="3" id="KW-0813">Transport</keyword>
<keyword evidence="5" id="KW-0812">Transmembrane</keyword>
<organism evidence="10 11">
    <name type="scientific">Phaeodactylibacter luteus</name>
    <dbReference type="NCBI Taxonomy" id="1564516"/>
    <lineage>
        <taxon>Bacteria</taxon>
        <taxon>Pseudomonadati</taxon>
        <taxon>Bacteroidota</taxon>
        <taxon>Saprospiria</taxon>
        <taxon>Saprospirales</taxon>
        <taxon>Haliscomenobacteraceae</taxon>
        <taxon>Phaeodactylibacter</taxon>
    </lineage>
</organism>
<evidence type="ECO:0000256" key="3">
    <source>
        <dbReference type="ARBA" id="ARBA00022448"/>
    </source>
</evidence>
<evidence type="ECO:0000256" key="9">
    <source>
        <dbReference type="SAM" id="SignalP"/>
    </source>
</evidence>
<comment type="similarity">
    <text evidence="2">Belongs to the outer membrane factor (OMF) (TC 1.B.17) family.</text>
</comment>
<evidence type="ECO:0000256" key="1">
    <source>
        <dbReference type="ARBA" id="ARBA00004442"/>
    </source>
</evidence>
<keyword evidence="8" id="KW-0175">Coiled coil</keyword>
<dbReference type="InterPro" id="IPR003423">
    <property type="entry name" value="OMP_efflux"/>
</dbReference>
<dbReference type="GO" id="GO:1990281">
    <property type="term" value="C:efflux pump complex"/>
    <property type="evidence" value="ECO:0007669"/>
    <property type="project" value="TreeGrafter"/>
</dbReference>
<evidence type="ECO:0000256" key="4">
    <source>
        <dbReference type="ARBA" id="ARBA00022452"/>
    </source>
</evidence>
<reference evidence="10 11" key="1">
    <citation type="submission" date="2019-08" db="EMBL/GenBank/DDBJ databases">
        <title>Genome of Phaeodactylibacter luteus.</title>
        <authorList>
            <person name="Bowman J.P."/>
        </authorList>
    </citation>
    <scope>NUCLEOTIDE SEQUENCE [LARGE SCALE GENOMIC DNA]</scope>
    <source>
        <strain evidence="10 11">KCTC 42180</strain>
    </source>
</reference>
<feature type="chain" id="PRO_5023126504" evidence="9">
    <location>
        <begin position="22"/>
        <end position="479"/>
    </location>
</feature>
<comment type="caution">
    <text evidence="10">The sequence shown here is derived from an EMBL/GenBank/DDBJ whole genome shotgun (WGS) entry which is preliminary data.</text>
</comment>
<accession>A0A5C6RN43</accession>
<evidence type="ECO:0000256" key="2">
    <source>
        <dbReference type="ARBA" id="ARBA00007613"/>
    </source>
</evidence>
<sequence length="479" mass="53232">MMLKKLTSTFLFAAGFLAVQAQSPAWSLEKCITYAQQNNLTLKLAEYDIRNAELDLEQDRFSRMPTLSANGRAGYQFGRTIDPTTNTFNNQRIGFNSYSLDASVSLYNGGAIHNSIQQSQVNARAARLDAKASSNDIALSVASTYLSILLAEEQLANAKKNLELTQEQLSQTDKLIDAGSLPENDRLDFLSQIAVNEQAIIEAENQVAIGYLNLKQLLQLPPEEQLQIVRPEFIEAPEAVSPDVLNLDKVYLAALQTQPQVRSAELRVESAQFGEKIARSGFLPSLAVFANLNSNYSSAFSRPITETLLVPQTVFIDGNPVVIEFESTVPVDFEQISYPDQLDQNFGQVVGVNLSIPIYSRNTNRINVERARVGALRAETASEQINQQLKTDVQRAIADTRASYNNYQAAQRAVEASAVAFENAEQRFDLGAINTLEYTTARNTLDRARTDAIRAKYQFIFNLKTVDFYLGKELKLNSN</sequence>
<dbReference type="PANTHER" id="PTHR30026:SF20">
    <property type="entry name" value="OUTER MEMBRANE PROTEIN TOLC"/>
    <property type="match status" value="1"/>
</dbReference>
<dbReference type="RefSeq" id="WP_147167788.1">
    <property type="nucleotide sequence ID" value="NZ_VOOR01000023.1"/>
</dbReference>
<keyword evidence="9" id="KW-0732">Signal</keyword>
<evidence type="ECO:0000256" key="6">
    <source>
        <dbReference type="ARBA" id="ARBA00023136"/>
    </source>
</evidence>
<dbReference type="GO" id="GO:0009279">
    <property type="term" value="C:cell outer membrane"/>
    <property type="evidence" value="ECO:0007669"/>
    <property type="project" value="UniProtKB-SubCell"/>
</dbReference>
<evidence type="ECO:0000256" key="5">
    <source>
        <dbReference type="ARBA" id="ARBA00022692"/>
    </source>
</evidence>
<keyword evidence="4" id="KW-1134">Transmembrane beta strand</keyword>
<name>A0A5C6RN43_9BACT</name>
<keyword evidence="6" id="KW-0472">Membrane</keyword>
<dbReference type="GO" id="GO:0015562">
    <property type="term" value="F:efflux transmembrane transporter activity"/>
    <property type="evidence" value="ECO:0007669"/>
    <property type="project" value="InterPro"/>
</dbReference>
<evidence type="ECO:0000256" key="7">
    <source>
        <dbReference type="ARBA" id="ARBA00023237"/>
    </source>
</evidence>
<comment type="subcellular location">
    <subcellularLocation>
        <location evidence="1">Cell outer membrane</location>
    </subcellularLocation>
</comment>
<gene>
    <name evidence="10" type="ORF">FRY97_12035</name>
</gene>
<dbReference type="PANTHER" id="PTHR30026">
    <property type="entry name" value="OUTER MEMBRANE PROTEIN TOLC"/>
    <property type="match status" value="1"/>
</dbReference>